<keyword evidence="1" id="KW-0378">Hydrolase</keyword>
<evidence type="ECO:0000313" key="3">
    <source>
        <dbReference type="Proteomes" id="UP000235965"/>
    </source>
</evidence>
<keyword evidence="1" id="KW-0325">Glycoprotein</keyword>
<comment type="cofactor">
    <cofactor evidence="1">
        <name>Zn(2+)</name>
        <dbReference type="ChEBI" id="CHEBI:29105"/>
    </cofactor>
</comment>
<dbReference type="AlphaFoldDB" id="A0A2J7QYI1"/>
<dbReference type="Proteomes" id="UP000235965">
    <property type="component" value="Unassembled WGS sequence"/>
</dbReference>
<protein>
    <recommendedName>
        <fullName evidence="1">Dipeptidase</fullName>
        <ecNumber evidence="1">3.4.13.19</ecNumber>
    </recommendedName>
</protein>
<comment type="caution">
    <text evidence="2">The sequence shown here is derived from an EMBL/GenBank/DDBJ whole genome shotgun (WGS) entry which is preliminary data.</text>
</comment>
<keyword evidence="1" id="KW-0336">GPI-anchor</keyword>
<keyword evidence="3" id="KW-1185">Reference proteome</keyword>
<keyword evidence="1" id="KW-0449">Lipoprotein</keyword>
<sequence>MWVQAVVLILMLAARGTAGFSIKRSARGSDVLYKVPLIDGHNDLPYNLRSHLKNQLANFNFSANLSSDAYWSEVASSFTDLPRLRAGRVGAQFWVAFVGCSSQFKDAVEQTLEQIDVIKRLVREYPDDLHYATSAEDIWEAFNSGKIASFVAVEGGHSLDNRLAMLRLMYELGARYVTLTHSCNTPWGDASPADDINSGTPAEHNGLTDYGKTMVKEMNRLGMMVDLSHVSHNVMIDAINVSVAPVIFSHSSAYAICNHHRNVRDDVLELMPGNGGIVMVNFYSGFVNCKSAAEATLEDVVAHINHIRTVAGVDHVGIGSDYDGVDKVPAGLEDVSKYPDLFDRLADSRPGEPTWGTEDLEKLAGLNLIRVLEEVEKVRDQLAAEGVEPYEDLMPRSDLGNNDGCITDSFSFLKSPQVGIDFGQLTPRRFSHGICD</sequence>
<comment type="subunit">
    <text evidence="1">Homodimer; disulfide-linked.</text>
</comment>
<comment type="catalytic activity">
    <reaction evidence="1">
        <text>an L-aminoacyl-L-amino acid + H2O = 2 an L-alpha-amino acid</text>
        <dbReference type="Rhea" id="RHEA:48940"/>
        <dbReference type="ChEBI" id="CHEBI:15377"/>
        <dbReference type="ChEBI" id="CHEBI:59869"/>
        <dbReference type="ChEBI" id="CHEBI:77460"/>
        <dbReference type="EC" id="3.4.13.19"/>
    </reaction>
</comment>
<dbReference type="CDD" id="cd01301">
    <property type="entry name" value="rDP_like"/>
    <property type="match status" value="1"/>
</dbReference>
<dbReference type="EMBL" id="NEVH01009089">
    <property type="protein sequence ID" value="PNF33644.1"/>
    <property type="molecule type" value="Genomic_DNA"/>
</dbReference>
<gene>
    <name evidence="2" type="primary">DPEP1_1</name>
    <name evidence="2" type="ORF">B7P43_G12926</name>
</gene>
<dbReference type="PANTHER" id="PTHR10443">
    <property type="entry name" value="MICROSOMAL DIPEPTIDASE"/>
    <property type="match status" value="1"/>
</dbReference>
<keyword evidence="1" id="KW-0472">Membrane</keyword>
<keyword evidence="1" id="KW-0862">Zinc</keyword>
<dbReference type="GO" id="GO:0098552">
    <property type="term" value="C:side of membrane"/>
    <property type="evidence" value="ECO:0007669"/>
    <property type="project" value="UniProtKB-KW"/>
</dbReference>
<dbReference type="InterPro" id="IPR032466">
    <property type="entry name" value="Metal_Hydrolase"/>
</dbReference>
<organism evidence="2 3">
    <name type="scientific">Cryptotermes secundus</name>
    <dbReference type="NCBI Taxonomy" id="105785"/>
    <lineage>
        <taxon>Eukaryota</taxon>
        <taxon>Metazoa</taxon>
        <taxon>Ecdysozoa</taxon>
        <taxon>Arthropoda</taxon>
        <taxon>Hexapoda</taxon>
        <taxon>Insecta</taxon>
        <taxon>Pterygota</taxon>
        <taxon>Neoptera</taxon>
        <taxon>Polyneoptera</taxon>
        <taxon>Dictyoptera</taxon>
        <taxon>Blattodea</taxon>
        <taxon>Blattoidea</taxon>
        <taxon>Termitoidae</taxon>
        <taxon>Kalotermitidae</taxon>
        <taxon>Cryptotermitinae</taxon>
        <taxon>Cryptotermes</taxon>
    </lineage>
</organism>
<dbReference type="SUPFAM" id="SSF51556">
    <property type="entry name" value="Metallo-dependent hydrolases"/>
    <property type="match status" value="1"/>
</dbReference>
<dbReference type="GO" id="GO:0046872">
    <property type="term" value="F:metal ion binding"/>
    <property type="evidence" value="ECO:0007669"/>
    <property type="project" value="UniProtKB-UniRule"/>
</dbReference>
<proteinExistence type="inferred from homology"/>
<dbReference type="PANTHER" id="PTHR10443:SF45">
    <property type="entry name" value="DIPEPTIDASE"/>
    <property type="match status" value="1"/>
</dbReference>
<accession>A0A2J7QYI1</accession>
<feature type="chain" id="PRO_5014485099" description="Dipeptidase" evidence="1">
    <location>
        <begin position="20"/>
        <end position="436"/>
    </location>
</feature>
<dbReference type="GO" id="GO:0070573">
    <property type="term" value="F:metallodipeptidase activity"/>
    <property type="evidence" value="ECO:0007669"/>
    <property type="project" value="InterPro"/>
</dbReference>
<comment type="similarity">
    <text evidence="1">Belongs to the metallo-dependent hydrolases superfamily. Peptidase M19 family.</text>
</comment>
<keyword evidence="1" id="KW-1015">Disulfide bond</keyword>
<evidence type="ECO:0000256" key="1">
    <source>
        <dbReference type="RuleBase" id="RU341113"/>
    </source>
</evidence>
<dbReference type="EMBL" id="NEVH01009089">
    <property type="protein sequence ID" value="PNF33643.1"/>
    <property type="molecule type" value="Genomic_DNA"/>
</dbReference>
<keyword evidence="1" id="KW-0224">Dipeptidase</keyword>
<keyword evidence="1" id="KW-0479">Metal-binding</keyword>
<keyword evidence="1" id="KW-0645">Protease</keyword>
<comment type="subcellular location">
    <subcellularLocation>
        <location evidence="1">Membrane</location>
        <topology evidence="1">Lipid-anchor</topology>
        <topology evidence="1">GPI-anchor</topology>
    </subcellularLocation>
</comment>
<dbReference type="GO" id="GO:0006508">
    <property type="term" value="P:proteolysis"/>
    <property type="evidence" value="ECO:0007669"/>
    <property type="project" value="UniProtKB-KW"/>
</dbReference>
<dbReference type="InParanoid" id="A0A2J7QYI1"/>
<name>A0A2J7QYI1_9NEOP</name>
<reference evidence="2 3" key="1">
    <citation type="submission" date="2017-12" db="EMBL/GenBank/DDBJ databases">
        <title>Hemimetabolous genomes reveal molecular basis of termite eusociality.</title>
        <authorList>
            <person name="Harrison M.C."/>
            <person name="Jongepier E."/>
            <person name="Robertson H.M."/>
            <person name="Arning N."/>
            <person name="Bitard-Feildel T."/>
            <person name="Chao H."/>
            <person name="Childers C.P."/>
            <person name="Dinh H."/>
            <person name="Doddapaneni H."/>
            <person name="Dugan S."/>
            <person name="Gowin J."/>
            <person name="Greiner C."/>
            <person name="Han Y."/>
            <person name="Hu H."/>
            <person name="Hughes D.S.T."/>
            <person name="Huylmans A.-K."/>
            <person name="Kemena C."/>
            <person name="Kremer L.P.M."/>
            <person name="Lee S.L."/>
            <person name="Lopez-Ezquerra A."/>
            <person name="Mallet L."/>
            <person name="Monroy-Kuhn J.M."/>
            <person name="Moser A."/>
            <person name="Murali S.C."/>
            <person name="Muzny D.M."/>
            <person name="Otani S."/>
            <person name="Piulachs M.-D."/>
            <person name="Poelchau M."/>
            <person name="Qu J."/>
            <person name="Schaub F."/>
            <person name="Wada-Katsumata A."/>
            <person name="Worley K.C."/>
            <person name="Xie Q."/>
            <person name="Ylla G."/>
            <person name="Poulsen M."/>
            <person name="Gibbs R.A."/>
            <person name="Schal C."/>
            <person name="Richards S."/>
            <person name="Belles X."/>
            <person name="Korb J."/>
            <person name="Bornberg-Bauer E."/>
        </authorList>
    </citation>
    <scope>NUCLEOTIDE SEQUENCE [LARGE SCALE GENOMIC DNA]</scope>
    <source>
        <tissue evidence="2">Whole body</tissue>
    </source>
</reference>
<dbReference type="InterPro" id="IPR008257">
    <property type="entry name" value="Pept_M19"/>
</dbReference>
<keyword evidence="1" id="KW-0732">Signal</keyword>
<dbReference type="PROSITE" id="PS51365">
    <property type="entry name" value="RENAL_DIPEPTIDASE_2"/>
    <property type="match status" value="1"/>
</dbReference>
<evidence type="ECO:0000313" key="2">
    <source>
        <dbReference type="EMBL" id="PNF33643.1"/>
    </source>
</evidence>
<keyword evidence="1" id="KW-0482">Metalloprotease</keyword>
<feature type="signal peptide" evidence="1">
    <location>
        <begin position="1"/>
        <end position="19"/>
    </location>
</feature>
<dbReference type="OrthoDB" id="445695at2759"/>
<dbReference type="Gene3D" id="3.20.20.140">
    <property type="entry name" value="Metal-dependent hydrolases"/>
    <property type="match status" value="1"/>
</dbReference>
<dbReference type="Pfam" id="PF01244">
    <property type="entry name" value="Peptidase_M19"/>
    <property type="match status" value="1"/>
</dbReference>
<dbReference type="EC" id="3.4.13.19" evidence="1"/>